<feature type="domain" description="Tail sheath protein C-terminal" evidence="2">
    <location>
        <begin position="567"/>
        <end position="671"/>
    </location>
</feature>
<protein>
    <submittedName>
        <fullName evidence="3">Phage tail protein</fullName>
    </submittedName>
</protein>
<accession>A0A291QWT7</accession>
<organism evidence="3 4">
    <name type="scientific">Chitinophaga caeni</name>
    <dbReference type="NCBI Taxonomy" id="2029983"/>
    <lineage>
        <taxon>Bacteria</taxon>
        <taxon>Pseudomonadati</taxon>
        <taxon>Bacteroidota</taxon>
        <taxon>Chitinophagia</taxon>
        <taxon>Chitinophagales</taxon>
        <taxon>Chitinophagaceae</taxon>
        <taxon>Chitinophaga</taxon>
    </lineage>
</organism>
<dbReference type="InterPro" id="IPR020287">
    <property type="entry name" value="Tail_sheath_C"/>
</dbReference>
<dbReference type="PANTHER" id="PTHR35861:SF1">
    <property type="entry name" value="PHAGE TAIL SHEATH PROTEIN"/>
    <property type="match status" value="1"/>
</dbReference>
<reference evidence="3 4" key="1">
    <citation type="submission" date="2017-10" db="EMBL/GenBank/DDBJ databases">
        <title>Paenichitinophaga pekingensis gen. nov., sp. nov., isolated from activated sludge.</title>
        <authorList>
            <person name="Jin D."/>
            <person name="Kong X."/>
            <person name="Deng Y."/>
            <person name="Bai Z."/>
        </authorList>
    </citation>
    <scope>NUCLEOTIDE SEQUENCE [LARGE SCALE GENOMIC DNA]</scope>
    <source>
        <strain evidence="3 4">13</strain>
    </source>
</reference>
<comment type="similarity">
    <text evidence="1">Belongs to the myoviridae tail sheath protein family.</text>
</comment>
<name>A0A291QWT7_9BACT</name>
<proteinExistence type="inferred from homology"/>
<dbReference type="Gene3D" id="3.40.50.11780">
    <property type="match status" value="2"/>
</dbReference>
<dbReference type="PANTHER" id="PTHR35861">
    <property type="match status" value="1"/>
</dbReference>
<dbReference type="KEGG" id="cbae:COR50_15095"/>
<keyword evidence="4" id="KW-1185">Reference proteome</keyword>
<dbReference type="Pfam" id="PF17482">
    <property type="entry name" value="Phage_sheath_1C"/>
    <property type="match status" value="1"/>
</dbReference>
<evidence type="ECO:0000313" key="4">
    <source>
        <dbReference type="Proteomes" id="UP000220133"/>
    </source>
</evidence>
<dbReference type="EMBL" id="CP023777">
    <property type="protein sequence ID" value="ATL48381.1"/>
    <property type="molecule type" value="Genomic_DNA"/>
</dbReference>
<sequence>MPVVKTPGVYVEELSLFPPSVAPVATAVPAFVGYTEKAQDSNLNSLSNIPTKITSFLEFSQLFGGAYPTLSYTVKVDLTQANTILTVNPDKRFFLYDIARQYYDNGGGDCYIVSVGSYDDTIDAGILKTGIEALRKFDEPTLIAFPDGVLLKDGSDLPDFSNYADLQKAALAQCNDLKDRFTLMDIMQGNLKEDVTNKPISNFRDQVGVNFLSYGAAYYPWIISSYGVNVNFRQLKFIDQADADINNIAAFSLNANQTALVGAVNTQVAETTAIIKDIGEDVQTSFKNDIANNDLSLYYGGSNYINSFLSELESDARNTLSFKSKLTDYLQLIGTMVRSFAIAETALPASSPVKLEIPKIKSDPKLVTALTALVSLEKNPKVIDNTLSGRTIAEVDALYAPLDAAPNWFGGTSYGSIPQGNKNYAASKDGCLEIIADVKKDILGILLSSFDALLNAALFHESNAANLLFSIHPFFKGVSDKVTETMRTIPTSGSIAGVCALVDRSRGVWKAPANVSLSSVLGPAVKIDNREQDDLNVTATGKSINAIRAFTGKGTLIWGARTLAGNDNEWRYVPVRRFFIMVEESVKKASEPFVFEPNNATTWTKVRVMIENFLSLQWRAGALQGAKAEDAYFVNIGLDETMTADDILNGLMIVEIGMAVVRPAEFIILRFSHKMMEQ</sequence>
<evidence type="ECO:0000256" key="1">
    <source>
        <dbReference type="ARBA" id="ARBA00008005"/>
    </source>
</evidence>
<gene>
    <name evidence="3" type="ORF">COR50_15095</name>
</gene>
<evidence type="ECO:0000313" key="3">
    <source>
        <dbReference type="EMBL" id="ATL48381.1"/>
    </source>
</evidence>
<dbReference type="OrthoDB" id="9767864at2"/>
<dbReference type="AlphaFoldDB" id="A0A291QWT7"/>
<dbReference type="InterPro" id="IPR052042">
    <property type="entry name" value="Tail_sheath_structural"/>
</dbReference>
<dbReference type="RefSeq" id="WP_098194755.1">
    <property type="nucleotide sequence ID" value="NZ_CP023777.1"/>
</dbReference>
<dbReference type="Proteomes" id="UP000220133">
    <property type="component" value="Chromosome"/>
</dbReference>
<evidence type="ECO:0000259" key="2">
    <source>
        <dbReference type="Pfam" id="PF17482"/>
    </source>
</evidence>